<dbReference type="InterPro" id="IPR010384">
    <property type="entry name" value="MtfA_fam"/>
</dbReference>
<keyword evidence="2" id="KW-1185">Reference proteome</keyword>
<sequence>MMLLSKVFGWLRRRAPAPLPDALWQETIAALPFLIRLDHEERQRLRMLTEAFLAEKTFSGAGGLALTDAMCVSIAAQGCLPILNLGLDYYRGWVGIIVYPDEFVIPRIVEDESGVVHEYDEVASGEAWTDGPLLVSWRDVQMAGDGYNVIIHEFVHKLDMLDGVIDGIPPLPSRASKPPDPSNKPAAPNIVRREWRQILTAAYEDFCALADEAEARGEETLFDPYAAEHPGEFFAVMSETFFETPEILYAEYPALYGAFATFYRQNPRAHQLAALTEPCPDSSSRADRTSA</sequence>
<protein>
    <submittedName>
        <fullName evidence="1">M90 family metallopeptidase</fullName>
    </submittedName>
</protein>
<reference evidence="2" key="1">
    <citation type="submission" date="2024-06" db="EMBL/GenBank/DDBJ databases">
        <title>Radixoralia hellwigii gen. nov., sp nov., isolated from a root canal in the human oral cavity.</title>
        <authorList>
            <person name="Bartsch S."/>
            <person name="Wittmer A."/>
            <person name="Schulz A.-K."/>
            <person name="Neumann-Schaal M."/>
            <person name="Wolf J."/>
            <person name="Gronow S."/>
            <person name="Tennert C."/>
            <person name="Haecker G."/>
            <person name="Cieplik F."/>
            <person name="Al-Ahmad A."/>
        </authorList>
    </citation>
    <scope>NUCLEOTIDE SEQUENCE [LARGE SCALE GENOMIC DNA]</scope>
    <source>
        <strain evidence="2">Wk13</strain>
    </source>
</reference>
<organism evidence="1 2">
    <name type="scientific">Dentiradicibacter hellwigii</name>
    <dbReference type="NCBI Taxonomy" id="3149053"/>
    <lineage>
        <taxon>Bacteria</taxon>
        <taxon>Pseudomonadati</taxon>
        <taxon>Pseudomonadota</taxon>
        <taxon>Betaproteobacteria</taxon>
        <taxon>Rhodocyclales</taxon>
        <taxon>Rhodocyclaceae</taxon>
        <taxon>Dentiradicibacter</taxon>
    </lineage>
</organism>
<dbReference type="InterPro" id="IPR042252">
    <property type="entry name" value="MtfA_N"/>
</dbReference>
<dbReference type="Proteomes" id="UP001574673">
    <property type="component" value="Unassembled WGS sequence"/>
</dbReference>
<evidence type="ECO:0000313" key="1">
    <source>
        <dbReference type="EMBL" id="MFA9949731.1"/>
    </source>
</evidence>
<accession>A0ABV4UDL5</accession>
<dbReference type="SUPFAM" id="SSF55486">
    <property type="entry name" value="Metalloproteases ('zincins'), catalytic domain"/>
    <property type="match status" value="1"/>
</dbReference>
<name>A0ABV4UDL5_9RHOO</name>
<dbReference type="Gene3D" id="1.10.472.150">
    <property type="entry name" value="Glucose-regulated metallo-peptidase M90, N-terminal domain"/>
    <property type="match status" value="1"/>
</dbReference>
<dbReference type="EMBL" id="JBEUWX010000002">
    <property type="protein sequence ID" value="MFA9949731.1"/>
    <property type="molecule type" value="Genomic_DNA"/>
</dbReference>
<dbReference type="PANTHER" id="PTHR30164:SF2">
    <property type="entry name" value="PROTEIN MTFA"/>
    <property type="match status" value="1"/>
</dbReference>
<dbReference type="Pfam" id="PF06167">
    <property type="entry name" value="Peptidase_M90"/>
    <property type="match status" value="1"/>
</dbReference>
<dbReference type="CDD" id="cd20169">
    <property type="entry name" value="Peptidase_M90_mtfA"/>
    <property type="match status" value="1"/>
</dbReference>
<dbReference type="Gene3D" id="3.40.390.10">
    <property type="entry name" value="Collagenase (Catalytic Domain)"/>
    <property type="match status" value="1"/>
</dbReference>
<dbReference type="RefSeq" id="WP_418890840.1">
    <property type="nucleotide sequence ID" value="NZ_JBEUWX010000002.1"/>
</dbReference>
<evidence type="ECO:0000313" key="2">
    <source>
        <dbReference type="Proteomes" id="UP001574673"/>
    </source>
</evidence>
<comment type="caution">
    <text evidence="1">The sequence shown here is derived from an EMBL/GenBank/DDBJ whole genome shotgun (WGS) entry which is preliminary data.</text>
</comment>
<dbReference type="PANTHER" id="PTHR30164">
    <property type="entry name" value="MTFA PEPTIDASE"/>
    <property type="match status" value="1"/>
</dbReference>
<dbReference type="InterPro" id="IPR024079">
    <property type="entry name" value="MetalloPept_cat_dom_sf"/>
</dbReference>
<gene>
    <name evidence="1" type="ORF">ABCS64_05205</name>
</gene>
<proteinExistence type="predicted"/>